<dbReference type="STRING" id="797114.C475_14188"/>
<keyword evidence="2" id="KW-1185">Reference proteome</keyword>
<accession>M0CMY6</accession>
<dbReference type="InterPro" id="IPR036188">
    <property type="entry name" value="FAD/NAD-bd_sf"/>
</dbReference>
<dbReference type="PATRIC" id="fig|797114.5.peg.2885"/>
<dbReference type="Pfam" id="PF04820">
    <property type="entry name" value="Trp_halogenase"/>
    <property type="match status" value="1"/>
</dbReference>
<evidence type="ECO:0000313" key="1">
    <source>
        <dbReference type="EMBL" id="ELZ23767.1"/>
    </source>
</evidence>
<dbReference type="EMBL" id="AOIU01000032">
    <property type="protein sequence ID" value="ELZ23767.1"/>
    <property type="molecule type" value="Genomic_DNA"/>
</dbReference>
<dbReference type="SUPFAM" id="SSF51905">
    <property type="entry name" value="FAD/NAD(P)-binding domain"/>
    <property type="match status" value="1"/>
</dbReference>
<dbReference type="eggNOG" id="arCOG00755">
    <property type="taxonomic scope" value="Archaea"/>
</dbReference>
<dbReference type="AlphaFoldDB" id="M0CMY6"/>
<dbReference type="InterPro" id="IPR050816">
    <property type="entry name" value="Flavin-dep_Halogenase_NPB"/>
</dbReference>
<dbReference type="GO" id="GO:0004497">
    <property type="term" value="F:monooxygenase activity"/>
    <property type="evidence" value="ECO:0007669"/>
    <property type="project" value="InterPro"/>
</dbReference>
<proteinExistence type="predicted"/>
<protein>
    <submittedName>
        <fullName evidence="1">Tryptophan halogenase</fullName>
    </submittedName>
</protein>
<comment type="caution">
    <text evidence="1">The sequence shown here is derived from an EMBL/GenBank/DDBJ whole genome shotgun (WGS) entry which is preliminary data.</text>
</comment>
<dbReference type="InterPro" id="IPR006905">
    <property type="entry name" value="Flavin_halogenase"/>
</dbReference>
<sequence>MIAGGGDVGLLTALSLRKLAPGTTVRVVDDFQREVPQVGKSTYLDIQRVLHGALDIDEIRFVSEVKPVWKASVYFRDWCESPPFQYTFDSADSFTGPQAGDLAGRSQFYYEALAGNADYESRAGELVEQAKSPWYYGRNGDLAKYDKFAYHLTTKRFNPFLRELCRERGVRLVDDEIVAVETTGSHIDAVRGEREGYEADLYVDATGFNRVLRSEQDAAFRTFDFPLDRAFNARIERPLSEVVPATVIESGDHGWFWQIDTYDNRDLGYVYASEFADEAAAREEFREFVADVAPDGVDPSVSADEMDTYEFTSGYHDRAWVDNCIAIGNAEGFVEPLQSTALTANASLGLALGEQLGGNDRVVDDGVRSAYNERVRETWESIYDFVATHYVYASGETPFWRRASSIDVSDRLERIIDLFDERGFDPAVVENPGEDLSDLAVFQPWDFFVVMRKLGASSQVHENGSRRDDGTFRRGAERYYREMREEVEASHLTTEEFYVGVLQGR</sequence>
<evidence type="ECO:0000313" key="2">
    <source>
        <dbReference type="Proteomes" id="UP000011626"/>
    </source>
</evidence>
<dbReference type="Proteomes" id="UP000011626">
    <property type="component" value="Unassembled WGS sequence"/>
</dbReference>
<organism evidence="1 2">
    <name type="scientific">Halosimplex carlsbadense 2-9-1</name>
    <dbReference type="NCBI Taxonomy" id="797114"/>
    <lineage>
        <taxon>Archaea</taxon>
        <taxon>Methanobacteriati</taxon>
        <taxon>Methanobacteriota</taxon>
        <taxon>Stenosarchaea group</taxon>
        <taxon>Halobacteria</taxon>
        <taxon>Halobacteriales</taxon>
        <taxon>Haloarculaceae</taxon>
        <taxon>Halosimplex</taxon>
    </lineage>
</organism>
<dbReference type="PANTHER" id="PTHR43747">
    <property type="entry name" value="FAD-BINDING PROTEIN"/>
    <property type="match status" value="1"/>
</dbReference>
<reference evidence="1 2" key="1">
    <citation type="journal article" date="2014" name="PLoS Genet.">
        <title>Phylogenetically driven sequencing of extremely halophilic archaea reveals strategies for static and dynamic osmo-response.</title>
        <authorList>
            <person name="Becker E.A."/>
            <person name="Seitzer P.M."/>
            <person name="Tritt A."/>
            <person name="Larsen D."/>
            <person name="Krusor M."/>
            <person name="Yao A.I."/>
            <person name="Wu D."/>
            <person name="Madern D."/>
            <person name="Eisen J.A."/>
            <person name="Darling A.E."/>
            <person name="Facciotti M.T."/>
        </authorList>
    </citation>
    <scope>NUCLEOTIDE SEQUENCE [LARGE SCALE GENOMIC DNA]</scope>
    <source>
        <strain evidence="1 2">2-9-1</strain>
    </source>
</reference>
<dbReference type="Gene3D" id="3.50.50.60">
    <property type="entry name" value="FAD/NAD(P)-binding domain"/>
    <property type="match status" value="1"/>
</dbReference>
<gene>
    <name evidence="1" type="ORF">C475_14188</name>
</gene>
<name>M0CMY6_9EURY</name>
<dbReference type="PANTHER" id="PTHR43747:SF4">
    <property type="entry name" value="FLAVIN-DEPENDENT TRYPTOPHAN HALOGENASE"/>
    <property type="match status" value="1"/>
</dbReference>